<sequence>MSHKGDSSPKGKADNSSFVLQAMQQQFERLNFVLGEVRDRMDLQDAAIRNLQGGRDRRRRERRVENEYENEGDGEDEEDLASEVGSGRHRRVELDGDQGTTSKDLVQVPIGPVTRARAKKFKDVLNGLIQELWAQANSWRPIEHDPPGQQRIVTLIQNYLNLSGFPVAFISTYQTETPSPFVASSLYRVVRALPKMITKLADPKVFMEAMMSEMRRVMKIEMEQVHERIDQMENRREEQPQNGRNLRRRERVPAREEEEERYGSGFDEEEDRDSIVNNRRPGGRFGGARNREDNNLGGIKMKIPSFQGRSDPEAYLEWEKKMEFVFDCHNYSETKKVKLAVIEFSEYAVTWWDQLVINRRRNRERPIDTWEEMKVVMRKRFIPSYYYRELYKKLQGLRQGSRSVEDYYKEMEIAMIRANVEEDREATMARFLLGLNREIHDKVEMQHYVELEDMVHMAIKVEQQLKRGSGTRAGHNSSSTSWKSSHAKPLDKSQTPKPEPKSVTTSHVPQGKTEASTSRNRDIKCFRCQGRGHIASQCPNKQVMVLQANGEIVTDCEDSDTDDMPPLEDVFEEEYLAPDALTLVARRALSLQAKGVDEIQRENIFHTRCYVKDKVCSVIIDGGSCTNVASTIMVEKLGLPMAKHPRPYKLQWLNDSGEIRVNKQVLVAFRIGKYEDEVMCDVVPMQAGHLLLGRPWQFDRQVKHDGFTNKYSFVLNQRLITLVPLTPQQVYEDQVRLQKESDQKKESEQKKKSENQRGAEKNEREKENQSSALERKSERTQKNFYAKVSEIKRAMFSNQPMIVLLYKEALLNTNELDLALPSSIVSLLQEYEDVFPEETPHGLPPIRGIEHQIDFVPGATIPNRPAYRSNPEETKELQRQVSELLEKGHVRESMSPCAVPVLLVPKKDGTWRMCVDCRAINNITVKYRHPIPRLDDMLDELHGSCIFSKIDLKSGYHQIRIKEGDEWKTAFKTKYGLYEWLVMPFGLTNAPSTFMRLMNHVLRTFIGRFVVVYFDDILIYSKNLDDHVVHVKSVLDVLRKERLFANLKKCTFYTDKLVFLGFVVSAQGIQVDEEKVRAIQDWPSPTSVGNVRSFHGLASFYRRFVKDFSSLAAPLTEVIKKNVGFRWGEEQEKAFQLIKEKLTNAPLLSLPNFSKTFEIECDASGVGIGAVLMQEGRPIAYFSEKLSGAALNYPTYDKELYALVRALETWQHYLWPKEFVIHTDHESLKHLKGQHKLNKRHARWVEFIETFPYVIRYKQGKENVVADALSRRYALLSTLDAKLLGFEHIKELYAEDHEFCEEYRACEKIASGKFFRLDGFLFRENKLCVPNCSMRELLVQESHGGGLMGHFGVAKTLAILQDHFYWPRMKRDVERICGRCVTCRQAKSKVQPNGLYTPLPIPSEPWIDISMDFVLGLPRTKRGRDSIFVVVDRFSKMAHFIPCHKTDDASHVADLFFREIVRLHGMPRTIVSDRDAKFLSYFWKTLWCKLGTKLLFSTTCHPQTDGETEVVNRTLSTLLRAIIRKNIKTWEECLPHVEFAYNRAVHSATKFSPFEIVYGFNPLTPLDLSPLPSTEHVNLDGKKKADFVKQIHEKARFNIERRTEQYATQANKGRRQLVFEPGDWVWLHMRKERFPAKRHSKLLPRGDGPFQILERINDNAYKLDLPGEYNVSATFNVTDLSPFDVGDDLRANPFQEEGNDGDQGTISKDLIQVPIGPVTRARAKKFKDVLNGLIQELWAQANSWRPCSEHDPRGQQRIVTLIHNYLNLSGFPVAFISTYQTETPSPFVASSLYRVQESHGGGLMGHFGVSKTLAILQGHFYWPHMKRDVERICGRCVTCRQAKSKVQPNGLYTPLPIPSEPWIDISIDFVLGLPRTKRGRDSIFVVVDRFSKMAHFIPCHKTDDASHVADLFFREIVRLHGMPRTIVSDRDAKFLSYFWKTLWCKLGTKLLFSTTCHPQTDGETEVVNRTLSTLLRAIIRKNIKTWEECLPHVEFAYNRAVHSATKFSPFEIVYGFNPLTPLDLSPLPLTEHVNLDGKKKADFVKQIHEKARLNIERRTEQYATQANKGRRQLVFEPGDWVWLHMRKERFPAKRRSKLLPRGDGPFQVLERINDNAYKLDLPGEYNVSATFNVTDLSPFDVGDDLRANPFQEEGNDGDQGTTSKDLVQVPIGPVTRARAKKFKDGRGLPFESVHRTILGSLSLLGLVILDGVHIRTDPEGSRSVEDYHKEMEVAMIRANVEEDREATMARFLSGLNRDIANVIELQHYVEIEDMVHMAMKVERQLKRKGTARYTSVSNTTWKSKWDRNDSAEAKRKTEPPKGKDEGTSNKPKVESQPSRNRDIKCFKCLGSGHIASQCPNRRVMIMRDNGEVMTESEDDSDEMPELVDASDDDGVVYPVTGESLVARRALNTHIKVDDAEQQRENIFHTRCHVNNKWLNDCGEVRVDRQVLVTFSIGKYLDEVLCDVVPMHAGHILLGRPWQYDRRVTHDGFKNMYSFVKGGKTIKLAPLTPSQVYEDQLKLKSEEFEHVFPKEMPNGLPPIRGIEHQIDFVPGAAIPNRPAYRSNPKETKELQRQVEDLMSKGYVRESMSPCAVPVLLVPKKDGTWRMCVDCRAINNITVKYRHPIPRLDDMLDELHGSCIFSKIDLKSGYHQIRMKEGDEWKTAFKTKYGLYEWLVMPFGLTNAPSTFMRLMNHALRAFLGRFVVVYFDDILVYSKSLDEHVDYLHCVLAVLRKEKLNANLKKCSFYLDKVVFLGYVVSAKGIAVDEEKVKAVKEWPTTKSITEEKRSIAYFSEKLNGAALNYQTYDKELYALVGALETWQHYLWPKEFVIHTDHESLKHLKGQVNERSSLDGQKKAEMVKKLHESVQQHIEKKTEQYANKANKGRRQVIFEPSDWVWVHMRKERFPARRRSKLHPRGDGPFQILEKINDNAYKVDLPGEDSWSNPFEERGNDGNQGGPSLKDPLQVPDGPITRSRAKKIKEAMQGLVQSTWDEASKSPTIKVGLKEGEPILIHLIQAVEDMT</sequence>
<dbReference type="Gene3D" id="3.10.10.10">
    <property type="entry name" value="HIV Type 1 Reverse Transcriptase, subunit A, domain 1"/>
    <property type="match status" value="2"/>
</dbReference>
<dbReference type="CDD" id="cd09274">
    <property type="entry name" value="RNase_HI_RT_Ty3"/>
    <property type="match status" value="1"/>
</dbReference>
<feature type="domain" description="Reverse transcriptase" evidence="12">
    <location>
        <begin position="885"/>
        <end position="1064"/>
    </location>
</feature>
<keyword evidence="4" id="KW-0548">Nucleotidyltransferase</keyword>
<keyword evidence="8" id="KW-0695">RNA-directed DNA polymerase</keyword>
<dbReference type="EC" id="2.7.7.49" evidence="1"/>
<feature type="region of interest" description="Disordered" evidence="10">
    <location>
        <begin position="2146"/>
        <end position="2165"/>
    </location>
</feature>
<keyword evidence="6" id="KW-0255">Endonuclease</keyword>
<dbReference type="Pfam" id="PF17921">
    <property type="entry name" value="Integrase_H2C2"/>
    <property type="match status" value="2"/>
</dbReference>
<dbReference type="InterPro" id="IPR043502">
    <property type="entry name" value="DNA/RNA_pol_sf"/>
</dbReference>
<feature type="compositionally biased region" description="Polar residues" evidence="10">
    <location>
        <begin position="492"/>
        <end position="518"/>
    </location>
</feature>
<evidence type="ECO:0000259" key="12">
    <source>
        <dbReference type="PROSITE" id="PS50878"/>
    </source>
</evidence>
<dbReference type="EMBL" id="OIVN01004577">
    <property type="protein sequence ID" value="SPD18199.1"/>
    <property type="molecule type" value="Genomic_DNA"/>
</dbReference>
<dbReference type="SMART" id="SM00343">
    <property type="entry name" value="ZnF_C2HC"/>
    <property type="match status" value="2"/>
</dbReference>
<dbReference type="PROSITE" id="PS50878">
    <property type="entry name" value="RT_POL"/>
    <property type="match status" value="2"/>
</dbReference>
<keyword evidence="9" id="KW-0863">Zinc-finger</keyword>
<gene>
    <name evidence="14" type="ORF">FSB_LOCUS46081</name>
</gene>
<feature type="region of interest" description="Disordered" evidence="10">
    <location>
        <begin position="2304"/>
        <end position="2338"/>
    </location>
</feature>
<feature type="domain" description="CCHC-type" evidence="11">
    <location>
        <begin position="524"/>
        <end position="540"/>
    </location>
</feature>
<dbReference type="InterPro" id="IPR012337">
    <property type="entry name" value="RNaseH-like_sf"/>
</dbReference>
<feature type="domain" description="Integrase catalytic" evidence="13">
    <location>
        <begin position="1401"/>
        <end position="1561"/>
    </location>
</feature>
<feature type="region of interest" description="Disordered" evidence="10">
    <location>
        <begin position="53"/>
        <end position="104"/>
    </location>
</feature>
<feature type="region of interest" description="Disordered" evidence="10">
    <location>
        <begin position="2940"/>
        <end position="2974"/>
    </location>
</feature>
<keyword evidence="7" id="KW-0378">Hydrolase</keyword>
<dbReference type="Pfam" id="PF00098">
    <property type="entry name" value="zf-CCHC"/>
    <property type="match status" value="2"/>
</dbReference>
<feature type="region of interest" description="Disordered" evidence="10">
    <location>
        <begin position="466"/>
        <end position="519"/>
    </location>
</feature>
<proteinExistence type="predicted"/>
<dbReference type="Pfam" id="PF24626">
    <property type="entry name" value="SH3_Tf2-1"/>
    <property type="match status" value="3"/>
</dbReference>
<keyword evidence="9" id="KW-0479">Metal-binding</keyword>
<dbReference type="Pfam" id="PF03732">
    <property type="entry name" value="Retrotrans_gag"/>
    <property type="match status" value="1"/>
</dbReference>
<feature type="domain" description="Reverse transcriptase" evidence="12">
    <location>
        <begin position="2581"/>
        <end position="2760"/>
    </location>
</feature>
<dbReference type="GO" id="GO:0004519">
    <property type="term" value="F:endonuclease activity"/>
    <property type="evidence" value="ECO:0007669"/>
    <property type="project" value="UniProtKB-KW"/>
</dbReference>
<dbReference type="SUPFAM" id="SSF53098">
    <property type="entry name" value="Ribonuclease H-like"/>
    <property type="match status" value="2"/>
</dbReference>
<dbReference type="Gene3D" id="1.10.340.70">
    <property type="match status" value="2"/>
</dbReference>
<dbReference type="GO" id="GO:0008233">
    <property type="term" value="F:peptidase activity"/>
    <property type="evidence" value="ECO:0007669"/>
    <property type="project" value="UniProtKB-KW"/>
</dbReference>
<dbReference type="GO" id="GO:0003964">
    <property type="term" value="F:RNA-directed DNA polymerase activity"/>
    <property type="evidence" value="ECO:0007669"/>
    <property type="project" value="UniProtKB-KW"/>
</dbReference>
<dbReference type="GO" id="GO:0006508">
    <property type="term" value="P:proteolysis"/>
    <property type="evidence" value="ECO:0007669"/>
    <property type="project" value="UniProtKB-KW"/>
</dbReference>
<evidence type="ECO:0000256" key="8">
    <source>
        <dbReference type="ARBA" id="ARBA00022918"/>
    </source>
</evidence>
<evidence type="ECO:0000256" key="3">
    <source>
        <dbReference type="ARBA" id="ARBA00022679"/>
    </source>
</evidence>
<dbReference type="FunFam" id="3.30.420.10:FF:000032">
    <property type="entry name" value="Retrovirus-related Pol polyprotein from transposon 297-like Protein"/>
    <property type="match status" value="2"/>
</dbReference>
<keyword evidence="2" id="KW-0645">Protease</keyword>
<dbReference type="Gene3D" id="3.30.420.10">
    <property type="entry name" value="Ribonuclease H-like superfamily/Ribonuclease H"/>
    <property type="match status" value="2"/>
</dbReference>
<evidence type="ECO:0000256" key="10">
    <source>
        <dbReference type="SAM" id="MobiDB-lite"/>
    </source>
</evidence>
<reference evidence="14" key="1">
    <citation type="submission" date="2018-02" db="EMBL/GenBank/DDBJ databases">
        <authorList>
            <person name="Cohen D.B."/>
            <person name="Kent A.D."/>
        </authorList>
    </citation>
    <scope>NUCLEOTIDE SEQUENCE</scope>
</reference>
<dbReference type="FunFam" id="1.10.340.70:FF:000001">
    <property type="entry name" value="Retrovirus-related Pol polyprotein from transposon gypsy-like Protein"/>
    <property type="match status" value="1"/>
</dbReference>
<dbReference type="InterPro" id="IPR036875">
    <property type="entry name" value="Znf_CCHC_sf"/>
</dbReference>
<dbReference type="PANTHER" id="PTHR35046">
    <property type="entry name" value="ZINC KNUCKLE (CCHC-TYPE) FAMILY PROTEIN"/>
    <property type="match status" value="1"/>
</dbReference>
<feature type="region of interest" description="Disordered" evidence="10">
    <location>
        <begin position="734"/>
        <end position="779"/>
    </location>
</feature>
<dbReference type="GO" id="GO:0003676">
    <property type="term" value="F:nucleic acid binding"/>
    <property type="evidence" value="ECO:0007669"/>
    <property type="project" value="InterPro"/>
</dbReference>
<dbReference type="Gene3D" id="2.40.70.10">
    <property type="entry name" value="Acid Proteases"/>
    <property type="match status" value="1"/>
</dbReference>
<dbReference type="InterPro" id="IPR043128">
    <property type="entry name" value="Rev_trsase/Diguanyl_cyclase"/>
</dbReference>
<keyword evidence="9" id="KW-0862">Zinc</keyword>
<dbReference type="PROSITE" id="PS50158">
    <property type="entry name" value="ZF_CCHC"/>
    <property type="match status" value="2"/>
</dbReference>
<dbReference type="PROSITE" id="PS50994">
    <property type="entry name" value="INTEGRASE"/>
    <property type="match status" value="2"/>
</dbReference>
<accession>A0A2N9I2F8</accession>
<dbReference type="InterPro" id="IPR001878">
    <property type="entry name" value="Znf_CCHC"/>
</dbReference>
<dbReference type="InterPro" id="IPR021109">
    <property type="entry name" value="Peptidase_aspartic_dom_sf"/>
</dbReference>
<dbReference type="Gene3D" id="3.30.70.270">
    <property type="match status" value="3"/>
</dbReference>
<dbReference type="FunFam" id="3.10.10.10:FF:000007">
    <property type="entry name" value="Retrovirus-related Pol polyprotein from transposon 17.6-like Protein"/>
    <property type="match status" value="1"/>
</dbReference>
<evidence type="ECO:0000256" key="2">
    <source>
        <dbReference type="ARBA" id="ARBA00022670"/>
    </source>
</evidence>
<evidence type="ECO:0000256" key="9">
    <source>
        <dbReference type="PROSITE-ProRule" id="PRU00047"/>
    </source>
</evidence>
<dbReference type="GO" id="GO:0015074">
    <property type="term" value="P:DNA integration"/>
    <property type="evidence" value="ECO:0007669"/>
    <property type="project" value="InterPro"/>
</dbReference>
<evidence type="ECO:0000256" key="1">
    <source>
        <dbReference type="ARBA" id="ARBA00012493"/>
    </source>
</evidence>
<dbReference type="InterPro" id="IPR036397">
    <property type="entry name" value="RNaseH_sf"/>
</dbReference>
<dbReference type="SUPFAM" id="SSF57756">
    <property type="entry name" value="Retrovirus zinc finger-like domains"/>
    <property type="match status" value="2"/>
</dbReference>
<dbReference type="SUPFAM" id="SSF56672">
    <property type="entry name" value="DNA/RNA polymerases"/>
    <property type="match status" value="2"/>
</dbReference>
<organism evidence="14">
    <name type="scientific">Fagus sylvatica</name>
    <name type="common">Beechnut</name>
    <dbReference type="NCBI Taxonomy" id="28930"/>
    <lineage>
        <taxon>Eukaryota</taxon>
        <taxon>Viridiplantae</taxon>
        <taxon>Streptophyta</taxon>
        <taxon>Embryophyta</taxon>
        <taxon>Tracheophyta</taxon>
        <taxon>Spermatophyta</taxon>
        <taxon>Magnoliopsida</taxon>
        <taxon>eudicotyledons</taxon>
        <taxon>Gunneridae</taxon>
        <taxon>Pentapetalae</taxon>
        <taxon>rosids</taxon>
        <taxon>fabids</taxon>
        <taxon>Fagales</taxon>
        <taxon>Fagaceae</taxon>
        <taxon>Fagus</taxon>
    </lineage>
</organism>
<keyword evidence="3" id="KW-0808">Transferase</keyword>
<dbReference type="InterPro" id="IPR056924">
    <property type="entry name" value="SH3_Tf2-1"/>
</dbReference>
<dbReference type="GO" id="GO:0008270">
    <property type="term" value="F:zinc ion binding"/>
    <property type="evidence" value="ECO:0007669"/>
    <property type="project" value="UniProtKB-KW"/>
</dbReference>
<evidence type="ECO:0000313" key="14">
    <source>
        <dbReference type="EMBL" id="SPD18199.1"/>
    </source>
</evidence>
<evidence type="ECO:0000256" key="5">
    <source>
        <dbReference type="ARBA" id="ARBA00022722"/>
    </source>
</evidence>
<evidence type="ECO:0000259" key="11">
    <source>
        <dbReference type="PROSITE" id="PS50158"/>
    </source>
</evidence>
<dbReference type="CDD" id="cd00303">
    <property type="entry name" value="retropepsin_like"/>
    <property type="match status" value="1"/>
</dbReference>
<feature type="region of interest" description="Disordered" evidence="10">
    <location>
        <begin position="232"/>
        <end position="293"/>
    </location>
</feature>
<dbReference type="InterPro" id="IPR001584">
    <property type="entry name" value="Integrase_cat-core"/>
</dbReference>
<dbReference type="Pfam" id="PF00078">
    <property type="entry name" value="RVT_1"/>
    <property type="match status" value="2"/>
</dbReference>
<evidence type="ECO:0000256" key="4">
    <source>
        <dbReference type="ARBA" id="ARBA00022695"/>
    </source>
</evidence>
<protein>
    <recommendedName>
        <fullName evidence="1">RNA-directed DNA polymerase</fullName>
        <ecNumber evidence="1">2.7.7.49</ecNumber>
    </recommendedName>
</protein>
<keyword evidence="5" id="KW-0540">Nuclease</keyword>
<dbReference type="InterPro" id="IPR041588">
    <property type="entry name" value="Integrase_H2C2"/>
</dbReference>
<feature type="domain" description="CCHC-type" evidence="11">
    <location>
        <begin position="2344"/>
        <end position="2360"/>
    </location>
</feature>
<dbReference type="PANTHER" id="PTHR35046:SF9">
    <property type="entry name" value="RNA-DIRECTED DNA POLYMERASE"/>
    <property type="match status" value="1"/>
</dbReference>
<dbReference type="InterPro" id="IPR005162">
    <property type="entry name" value="Retrotrans_gag_dom"/>
</dbReference>
<evidence type="ECO:0000259" key="13">
    <source>
        <dbReference type="PROSITE" id="PS50994"/>
    </source>
</evidence>
<feature type="compositionally biased region" description="Acidic residues" evidence="10">
    <location>
        <begin position="256"/>
        <end position="272"/>
    </location>
</feature>
<dbReference type="InterPro" id="IPR041373">
    <property type="entry name" value="RT_RNaseH"/>
</dbReference>
<evidence type="ECO:0000256" key="7">
    <source>
        <dbReference type="ARBA" id="ARBA00022801"/>
    </source>
</evidence>
<dbReference type="Gene3D" id="4.10.60.10">
    <property type="entry name" value="Zinc finger, CCHC-type"/>
    <property type="match status" value="1"/>
</dbReference>
<feature type="compositionally biased region" description="Acidic residues" evidence="10">
    <location>
        <begin position="67"/>
        <end position="81"/>
    </location>
</feature>
<name>A0A2N9I2F8_FAGSY</name>
<dbReference type="Gene3D" id="3.10.20.370">
    <property type="match status" value="1"/>
</dbReference>
<dbReference type="FunFam" id="3.30.70.270:FF:000020">
    <property type="entry name" value="Transposon Tf2-6 polyprotein-like Protein"/>
    <property type="match status" value="1"/>
</dbReference>
<evidence type="ECO:0000256" key="6">
    <source>
        <dbReference type="ARBA" id="ARBA00022759"/>
    </source>
</evidence>
<feature type="domain" description="Integrase catalytic" evidence="13">
    <location>
        <begin position="1857"/>
        <end position="2017"/>
    </location>
</feature>
<dbReference type="InterPro" id="IPR000477">
    <property type="entry name" value="RT_dom"/>
</dbReference>
<dbReference type="Pfam" id="PF17917">
    <property type="entry name" value="RT_RNaseH"/>
    <property type="match status" value="2"/>
</dbReference>
<dbReference type="CDD" id="cd01647">
    <property type="entry name" value="RT_LTR"/>
    <property type="match status" value="2"/>
</dbReference>